<dbReference type="PANTHER" id="PTHR43147:SF2">
    <property type="entry name" value="NADP-DEPENDENT OXIDOREDUCTASE DOMAIN-CONTAINING PROTEIN"/>
    <property type="match status" value="1"/>
</dbReference>
<dbReference type="InterPro" id="IPR036812">
    <property type="entry name" value="NAD(P)_OxRdtase_dom_sf"/>
</dbReference>
<name>A0ABD0XIY9_UMBPY</name>
<dbReference type="EMBL" id="JAGEUA010000001">
    <property type="protein sequence ID" value="KAL1021399.1"/>
    <property type="molecule type" value="Genomic_DNA"/>
</dbReference>
<dbReference type="InterPro" id="IPR023210">
    <property type="entry name" value="NADP_OxRdtase_dom"/>
</dbReference>
<comment type="caution">
    <text evidence="2">The sequence shown here is derived from an EMBL/GenBank/DDBJ whole genome shotgun (WGS) entry which is preliminary data.</text>
</comment>
<dbReference type="SUPFAM" id="SSF51430">
    <property type="entry name" value="NAD(P)-linked oxidoreductase"/>
    <property type="match status" value="1"/>
</dbReference>
<gene>
    <name evidence="2" type="ORF">UPYG_G00012800</name>
</gene>
<proteinExistence type="predicted"/>
<evidence type="ECO:0000259" key="1">
    <source>
        <dbReference type="Pfam" id="PF00248"/>
    </source>
</evidence>
<reference evidence="2 3" key="1">
    <citation type="submission" date="2024-06" db="EMBL/GenBank/DDBJ databases">
        <authorList>
            <person name="Pan Q."/>
            <person name="Wen M."/>
            <person name="Jouanno E."/>
            <person name="Zahm M."/>
            <person name="Klopp C."/>
            <person name="Cabau C."/>
            <person name="Louis A."/>
            <person name="Berthelot C."/>
            <person name="Parey E."/>
            <person name="Roest Crollius H."/>
            <person name="Montfort J."/>
            <person name="Robinson-Rechavi M."/>
            <person name="Bouchez O."/>
            <person name="Lampietro C."/>
            <person name="Lopez Roques C."/>
            <person name="Donnadieu C."/>
            <person name="Postlethwait J."/>
            <person name="Bobe J."/>
            <person name="Verreycken H."/>
            <person name="Guiguen Y."/>
        </authorList>
    </citation>
    <scope>NUCLEOTIDE SEQUENCE [LARGE SCALE GENOMIC DNA]</scope>
    <source>
        <strain evidence="2">Up_M1</strain>
        <tissue evidence="2">Testis</tissue>
    </source>
</reference>
<evidence type="ECO:0000313" key="2">
    <source>
        <dbReference type="EMBL" id="KAL1021399.1"/>
    </source>
</evidence>
<dbReference type="Proteomes" id="UP001557470">
    <property type="component" value="Unassembled WGS sequence"/>
</dbReference>
<accession>A0ABD0XIY9</accession>
<evidence type="ECO:0000313" key="3">
    <source>
        <dbReference type="Proteomes" id="UP001557470"/>
    </source>
</evidence>
<dbReference type="Pfam" id="PF00248">
    <property type="entry name" value="Aldo_ket_red"/>
    <property type="match status" value="1"/>
</dbReference>
<protein>
    <recommendedName>
        <fullName evidence="1">NADP-dependent oxidoreductase domain-containing protein</fullName>
    </recommendedName>
</protein>
<sequence length="77" mass="8425">MAQVPTVRLAGGLEICRILNGMWQVSGTHGPVDQPKAVQAMQAYVDAGLTTFDMADIYGPAEEIFGQFKRQVCTEEH</sequence>
<dbReference type="AlphaFoldDB" id="A0ABD0XIY9"/>
<dbReference type="PANTHER" id="PTHR43147">
    <property type="entry name" value="PROTEIN TAS"/>
    <property type="match status" value="1"/>
</dbReference>
<keyword evidence="3" id="KW-1185">Reference proteome</keyword>
<feature type="domain" description="NADP-dependent oxidoreductase" evidence="1">
    <location>
        <begin position="17"/>
        <end position="68"/>
    </location>
</feature>
<organism evidence="2 3">
    <name type="scientific">Umbra pygmaea</name>
    <name type="common">Eastern mudminnow</name>
    <dbReference type="NCBI Taxonomy" id="75934"/>
    <lineage>
        <taxon>Eukaryota</taxon>
        <taxon>Metazoa</taxon>
        <taxon>Chordata</taxon>
        <taxon>Craniata</taxon>
        <taxon>Vertebrata</taxon>
        <taxon>Euteleostomi</taxon>
        <taxon>Actinopterygii</taxon>
        <taxon>Neopterygii</taxon>
        <taxon>Teleostei</taxon>
        <taxon>Protacanthopterygii</taxon>
        <taxon>Esociformes</taxon>
        <taxon>Umbridae</taxon>
        <taxon>Umbra</taxon>
    </lineage>
</organism>
<dbReference type="Gene3D" id="3.20.20.100">
    <property type="entry name" value="NADP-dependent oxidoreductase domain"/>
    <property type="match status" value="1"/>
</dbReference>